<dbReference type="EMBL" id="JALJZU010000024">
    <property type="protein sequence ID" value="MCP2012627.1"/>
    <property type="molecule type" value="Genomic_DNA"/>
</dbReference>
<reference evidence="1" key="1">
    <citation type="submission" date="2022-03" db="EMBL/GenBank/DDBJ databases">
        <title>Genome Encyclopedia of Bacteria and Archaea VI: Functional Genomics of Type Strains.</title>
        <authorList>
            <person name="Whitman W."/>
        </authorList>
    </citation>
    <scope>NUCLEOTIDE SEQUENCE</scope>
    <source>
        <strain evidence="1">HSC-15S17</strain>
    </source>
</reference>
<gene>
    <name evidence="1" type="ORF">L1274_006398</name>
</gene>
<protein>
    <submittedName>
        <fullName evidence="1">Uncharacterized protein</fullName>
    </submittedName>
</protein>
<keyword evidence="2" id="KW-1185">Reference proteome</keyword>
<comment type="caution">
    <text evidence="1">The sequence shown here is derived from an EMBL/GenBank/DDBJ whole genome shotgun (WGS) entry which is preliminary data.</text>
</comment>
<name>A0ABT1GUG8_9BURK</name>
<accession>A0ABT1GUG8</accession>
<dbReference type="Proteomes" id="UP001162889">
    <property type="component" value="Unassembled WGS sequence"/>
</dbReference>
<evidence type="ECO:0000313" key="1">
    <source>
        <dbReference type="EMBL" id="MCP2012627.1"/>
    </source>
</evidence>
<evidence type="ECO:0000313" key="2">
    <source>
        <dbReference type="Proteomes" id="UP001162889"/>
    </source>
</evidence>
<organism evidence="1 2">
    <name type="scientific">Duganella violaceipulchra</name>
    <dbReference type="NCBI Taxonomy" id="2849652"/>
    <lineage>
        <taxon>Bacteria</taxon>
        <taxon>Pseudomonadati</taxon>
        <taxon>Pseudomonadota</taxon>
        <taxon>Betaproteobacteria</taxon>
        <taxon>Burkholderiales</taxon>
        <taxon>Oxalobacteraceae</taxon>
        <taxon>Telluria group</taxon>
        <taxon>Duganella</taxon>
    </lineage>
</organism>
<proteinExistence type="predicted"/>
<sequence length="40" mass="4227">MPGKETKANKADVIAHTSQLLFTIFPDAASSISDADIHNA</sequence>